<evidence type="ECO:0000313" key="1">
    <source>
        <dbReference type="EMBL" id="GAA4958165.1"/>
    </source>
</evidence>
<organism evidence="1 2">
    <name type="scientific">Halioxenophilus aromaticivorans</name>
    <dbReference type="NCBI Taxonomy" id="1306992"/>
    <lineage>
        <taxon>Bacteria</taxon>
        <taxon>Pseudomonadati</taxon>
        <taxon>Pseudomonadota</taxon>
        <taxon>Gammaproteobacteria</taxon>
        <taxon>Alteromonadales</taxon>
        <taxon>Alteromonadaceae</taxon>
        <taxon>Halioxenophilus</taxon>
    </lineage>
</organism>
<evidence type="ECO:0000313" key="2">
    <source>
        <dbReference type="Proteomes" id="UP001409585"/>
    </source>
</evidence>
<dbReference type="Proteomes" id="UP001409585">
    <property type="component" value="Unassembled WGS sequence"/>
</dbReference>
<dbReference type="AlphaFoldDB" id="A0AAV3U977"/>
<reference evidence="2" key="1">
    <citation type="journal article" date="2019" name="Int. J. Syst. Evol. Microbiol.">
        <title>The Global Catalogue of Microorganisms (GCM) 10K type strain sequencing project: providing services to taxonomists for standard genome sequencing and annotation.</title>
        <authorList>
            <consortium name="The Broad Institute Genomics Platform"/>
            <consortium name="The Broad Institute Genome Sequencing Center for Infectious Disease"/>
            <person name="Wu L."/>
            <person name="Ma J."/>
        </authorList>
    </citation>
    <scope>NUCLEOTIDE SEQUENCE [LARGE SCALE GENOMIC DNA]</scope>
    <source>
        <strain evidence="2">JCM 19134</strain>
    </source>
</reference>
<dbReference type="EMBL" id="BAABLX010000076">
    <property type="protein sequence ID" value="GAA4958165.1"/>
    <property type="molecule type" value="Genomic_DNA"/>
</dbReference>
<comment type="caution">
    <text evidence="1">The sequence shown here is derived from an EMBL/GenBank/DDBJ whole genome shotgun (WGS) entry which is preliminary data.</text>
</comment>
<keyword evidence="2" id="KW-1185">Reference proteome</keyword>
<accession>A0AAV3U977</accession>
<protein>
    <submittedName>
        <fullName evidence="1">Uncharacterized protein</fullName>
    </submittedName>
</protein>
<name>A0AAV3U977_9ALTE</name>
<proteinExistence type="predicted"/>
<sequence>MVVFVSVIYHQSISFPIQVAREGVDIVKGSDEIPANWYLLGGSLNVQKPVVYSVKAPLSSKARV</sequence>
<gene>
    <name evidence="1" type="ORF">GCM10025791_43440</name>
</gene>